<dbReference type="HAMAP" id="MF_01347">
    <property type="entry name" value="ATP_synth_beta_bact"/>
    <property type="match status" value="1"/>
</dbReference>
<evidence type="ECO:0000256" key="4">
    <source>
        <dbReference type="ARBA" id="ARBA00022741"/>
    </source>
</evidence>
<evidence type="ECO:0000256" key="12">
    <source>
        <dbReference type="RuleBase" id="RU003553"/>
    </source>
</evidence>
<dbReference type="InterPro" id="IPR020003">
    <property type="entry name" value="ATPase_a/bsu_AS"/>
</dbReference>
<dbReference type="InterPro" id="IPR055190">
    <property type="entry name" value="ATP-synt_VA_C"/>
</dbReference>
<dbReference type="InterPro" id="IPR000194">
    <property type="entry name" value="ATPase_F1/V1/A1_a/bsu_nucl-bd"/>
</dbReference>
<evidence type="ECO:0000259" key="13">
    <source>
        <dbReference type="SMART" id="SM00382"/>
    </source>
</evidence>
<organism evidence="14 15">
    <name type="scientific">Trichinella spiralis</name>
    <name type="common">Trichina worm</name>
    <dbReference type="NCBI Taxonomy" id="6334"/>
    <lineage>
        <taxon>Eukaryota</taxon>
        <taxon>Metazoa</taxon>
        <taxon>Ecdysozoa</taxon>
        <taxon>Nematoda</taxon>
        <taxon>Enoplea</taxon>
        <taxon>Dorylaimia</taxon>
        <taxon>Trichinellida</taxon>
        <taxon>Trichinellidae</taxon>
        <taxon>Trichinella</taxon>
    </lineage>
</organism>
<comment type="similarity">
    <text evidence="2">Belongs to the ATPase alpha/beta chains family.</text>
</comment>
<dbReference type="GO" id="GO:0045259">
    <property type="term" value="C:proton-transporting ATP synthase complex"/>
    <property type="evidence" value="ECO:0007669"/>
    <property type="project" value="UniProtKB-KW"/>
</dbReference>
<keyword evidence="15" id="KW-1185">Reference proteome</keyword>
<gene>
    <name evidence="14" type="ORF">T01_3432</name>
</gene>
<evidence type="ECO:0000256" key="1">
    <source>
        <dbReference type="ARBA" id="ARBA00004370"/>
    </source>
</evidence>
<proteinExistence type="inferred from homology"/>
<dbReference type="PANTHER" id="PTHR15184">
    <property type="entry name" value="ATP SYNTHASE"/>
    <property type="match status" value="1"/>
</dbReference>
<dbReference type="AlphaFoldDB" id="A0A0V1C0R9"/>
<comment type="subunit">
    <text evidence="12">F-type ATPases have 2 components, CF(1) - the catalytic core - and CF(0) - the membrane proton channel. CF(1) and CF(0) have multiple subunits.</text>
</comment>
<dbReference type="Gene3D" id="3.40.50.300">
    <property type="entry name" value="P-loop containing nucleotide triphosphate hydrolases"/>
    <property type="match status" value="1"/>
</dbReference>
<keyword evidence="8" id="KW-0406">Ion transport</keyword>
<evidence type="ECO:0000256" key="5">
    <source>
        <dbReference type="ARBA" id="ARBA00022781"/>
    </source>
</evidence>
<dbReference type="SUPFAM" id="SSF52540">
    <property type="entry name" value="P-loop containing nucleoside triphosphate hydrolases"/>
    <property type="match status" value="1"/>
</dbReference>
<dbReference type="EMBL" id="JYDH01000002">
    <property type="protein sequence ID" value="KRY42923.1"/>
    <property type="molecule type" value="Genomic_DNA"/>
</dbReference>
<dbReference type="Pfam" id="PF02874">
    <property type="entry name" value="ATP-synt_ab_N"/>
    <property type="match status" value="1"/>
</dbReference>
<dbReference type="Gene3D" id="2.40.10.170">
    <property type="match status" value="1"/>
</dbReference>
<dbReference type="Gene3D" id="1.10.1140.10">
    <property type="entry name" value="Bovine Mitochondrial F1-atpase, Atp Synthase Beta Chain, Chain D, domain 3"/>
    <property type="match status" value="1"/>
</dbReference>
<dbReference type="FunFam" id="2.40.10.170:FF:000004">
    <property type="entry name" value="ATP synthase subunit beta"/>
    <property type="match status" value="1"/>
</dbReference>
<keyword evidence="11 12" id="KW-0066">ATP synthesis</keyword>
<keyword evidence="7" id="KW-1278">Translocase</keyword>
<dbReference type="InterPro" id="IPR005722">
    <property type="entry name" value="ATP_synth_F1_bsu"/>
</dbReference>
<keyword evidence="5" id="KW-0375">Hydrogen ion transport</keyword>
<evidence type="ECO:0000313" key="14">
    <source>
        <dbReference type="EMBL" id="KRY42923.1"/>
    </source>
</evidence>
<dbReference type="Proteomes" id="UP000054776">
    <property type="component" value="Unassembled WGS sequence"/>
</dbReference>
<evidence type="ECO:0000256" key="9">
    <source>
        <dbReference type="ARBA" id="ARBA00023136"/>
    </source>
</evidence>
<dbReference type="InterPro" id="IPR027417">
    <property type="entry name" value="P-loop_NTPase"/>
</dbReference>
<evidence type="ECO:0000256" key="7">
    <source>
        <dbReference type="ARBA" id="ARBA00022967"/>
    </source>
</evidence>
<evidence type="ECO:0000256" key="6">
    <source>
        <dbReference type="ARBA" id="ARBA00022840"/>
    </source>
</evidence>
<keyword evidence="10 12" id="KW-0139">CF(1)</keyword>
<dbReference type="CDD" id="cd01133">
    <property type="entry name" value="F1-ATPase_beta_CD"/>
    <property type="match status" value="1"/>
</dbReference>
<keyword evidence="3" id="KW-0813">Transport</keyword>
<dbReference type="GO" id="GO:0005739">
    <property type="term" value="C:mitochondrion"/>
    <property type="evidence" value="ECO:0007669"/>
    <property type="project" value="GOC"/>
</dbReference>
<dbReference type="OrthoDB" id="14523at2759"/>
<dbReference type="SUPFAM" id="SSF50615">
    <property type="entry name" value="N-terminal domain of alpha and beta subunits of F1 ATP synthase"/>
    <property type="match status" value="1"/>
</dbReference>
<dbReference type="SMART" id="SM00382">
    <property type="entry name" value="AAA"/>
    <property type="match status" value="1"/>
</dbReference>
<dbReference type="InterPro" id="IPR036121">
    <property type="entry name" value="ATPase_F1/V1/A1_a/bsu_N_sf"/>
</dbReference>
<reference evidence="14 15" key="1">
    <citation type="submission" date="2015-01" db="EMBL/GenBank/DDBJ databases">
        <title>Evolution of Trichinella species and genotypes.</title>
        <authorList>
            <person name="Korhonen P.K."/>
            <person name="Edoardo P."/>
            <person name="Giuseppe L.R."/>
            <person name="Gasser R.B."/>
        </authorList>
    </citation>
    <scope>NUCLEOTIDE SEQUENCE [LARGE SCALE GENOMIC DNA]</scope>
    <source>
        <strain evidence="14">ISS3</strain>
    </source>
</reference>
<dbReference type="InterPro" id="IPR003593">
    <property type="entry name" value="AAA+_ATPase"/>
</dbReference>
<dbReference type="GO" id="GO:0005524">
    <property type="term" value="F:ATP binding"/>
    <property type="evidence" value="ECO:0007669"/>
    <property type="project" value="UniProtKB-KW"/>
</dbReference>
<keyword evidence="6 12" id="KW-0067">ATP-binding</keyword>
<dbReference type="FunFam" id="1.10.1140.10:FF:000001">
    <property type="entry name" value="ATP synthase subunit beta"/>
    <property type="match status" value="1"/>
</dbReference>
<dbReference type="PIRSF" id="PIRSF039072">
    <property type="entry name" value="ATPase_subunit_beta"/>
    <property type="match status" value="1"/>
</dbReference>
<dbReference type="CDD" id="cd18110">
    <property type="entry name" value="ATP-synt_F1_beta_C"/>
    <property type="match status" value="1"/>
</dbReference>
<protein>
    <recommendedName>
        <fullName evidence="12">ATP synthase subunit beta</fullName>
        <ecNumber evidence="12">7.1.2.2</ecNumber>
    </recommendedName>
</protein>
<evidence type="ECO:0000256" key="10">
    <source>
        <dbReference type="ARBA" id="ARBA00023196"/>
    </source>
</evidence>
<evidence type="ECO:0000256" key="11">
    <source>
        <dbReference type="ARBA" id="ARBA00023310"/>
    </source>
</evidence>
<evidence type="ECO:0000256" key="3">
    <source>
        <dbReference type="ARBA" id="ARBA00022448"/>
    </source>
</evidence>
<dbReference type="SUPFAM" id="SSF47917">
    <property type="entry name" value="C-terminal domain of alpha and beta subunits of F1 ATP synthase"/>
    <property type="match status" value="1"/>
</dbReference>
<dbReference type="PANTHER" id="PTHR15184:SF71">
    <property type="entry name" value="ATP SYNTHASE SUBUNIT BETA, MITOCHONDRIAL"/>
    <property type="match status" value="1"/>
</dbReference>
<accession>A0A0V1C0R9</accession>
<dbReference type="Pfam" id="PF22919">
    <property type="entry name" value="ATP-synt_VA_C"/>
    <property type="match status" value="1"/>
</dbReference>
<evidence type="ECO:0000313" key="15">
    <source>
        <dbReference type="Proteomes" id="UP000054776"/>
    </source>
</evidence>
<keyword evidence="9" id="KW-0472">Membrane</keyword>
<dbReference type="InterPro" id="IPR004100">
    <property type="entry name" value="ATPase_F1/V1/A1_a/bsu_N"/>
</dbReference>
<dbReference type="Pfam" id="PF00006">
    <property type="entry name" value="ATP-synt_ab"/>
    <property type="match status" value="1"/>
</dbReference>
<comment type="function">
    <text evidence="12">Produces ATP from ADP in the presence of a proton gradient across the membrane.</text>
</comment>
<dbReference type="EC" id="7.1.2.2" evidence="12"/>
<dbReference type="GO" id="GO:0042776">
    <property type="term" value="P:proton motive force-driven mitochondrial ATP synthesis"/>
    <property type="evidence" value="ECO:0007669"/>
    <property type="project" value="TreeGrafter"/>
</dbReference>
<keyword evidence="4 12" id="KW-0547">Nucleotide-binding</keyword>
<evidence type="ECO:0000256" key="2">
    <source>
        <dbReference type="ARBA" id="ARBA00008936"/>
    </source>
</evidence>
<dbReference type="InterPro" id="IPR050053">
    <property type="entry name" value="ATPase_alpha/beta_chains"/>
</dbReference>
<evidence type="ECO:0000256" key="8">
    <source>
        <dbReference type="ARBA" id="ARBA00023065"/>
    </source>
</evidence>
<sequence length="546" mass="58941">MSFSTLRSVNRCLVARIFKVSGFNGCAKFSSECLHTRIIHCNFINGFLKLNGKSFSNVLQRNYAASATAQPQGATSAAPKSKSAVGRITAVIGAVVDVHFEEGLPPILNALEVQDHKPRLVLEVAQHLGENVVRTIAMDGTEGLVRGQEVVDSGSPIKIPVGPGTLGRIMNVIGEPIDERGPITTTRFASIHQDAPEFVEMSVAQEILTTGIKVVDLLAPYAKGGKIGLFGGAGVGKTVLIMELINNVAKAHGGYSVFAGVGERTREGNDLYNEMIETKVIDLKGDTSKVALVYGQMNEPPGARARVALTGLTVAEYFRDVEGQDVLLFTDNIFRFTQAGSEVSALLGRIPSAVGYQPTLATDMGSMQERITTTKKGSITSVQAIYVPADDLTDPAPATTFAHLDATTVLSRGIAELGIYPAVDPLDSTSRIMDPNIVGERHYNVARGVQKILQNYKSLQDIIAILGMDELSEDDKLTVSRARKIERFLSQPFQVAEVFTGTPGKFVSLEETIHGEMDQYPEIAFYMVGNIEEVVEKAARLAEEQK</sequence>
<dbReference type="PROSITE" id="PS00152">
    <property type="entry name" value="ATPASE_ALPHA_BETA"/>
    <property type="match status" value="1"/>
</dbReference>
<comment type="catalytic activity">
    <reaction evidence="12">
        <text>ATP + H2O + 4 H(+)(in) = ADP + phosphate + 5 H(+)(out)</text>
        <dbReference type="Rhea" id="RHEA:57720"/>
        <dbReference type="ChEBI" id="CHEBI:15377"/>
        <dbReference type="ChEBI" id="CHEBI:15378"/>
        <dbReference type="ChEBI" id="CHEBI:30616"/>
        <dbReference type="ChEBI" id="CHEBI:43474"/>
        <dbReference type="ChEBI" id="CHEBI:456216"/>
        <dbReference type="EC" id="7.1.2.2"/>
    </reaction>
</comment>
<comment type="caution">
    <text evidence="14">The sequence shown here is derived from an EMBL/GenBank/DDBJ whole genome shotgun (WGS) entry which is preliminary data.</text>
</comment>
<feature type="domain" description="AAA+ ATPase" evidence="13">
    <location>
        <begin position="223"/>
        <end position="493"/>
    </location>
</feature>
<name>A0A0V1C0R9_TRISP</name>
<dbReference type="NCBIfam" id="TIGR01039">
    <property type="entry name" value="atpD"/>
    <property type="match status" value="1"/>
</dbReference>
<dbReference type="FunFam" id="3.40.50.300:FF:000026">
    <property type="entry name" value="ATP synthase subunit beta"/>
    <property type="match status" value="1"/>
</dbReference>
<dbReference type="CDD" id="cd18115">
    <property type="entry name" value="ATP-synt_F1_beta_N"/>
    <property type="match status" value="1"/>
</dbReference>
<comment type="subcellular location">
    <subcellularLocation>
        <location evidence="1">Membrane</location>
    </subcellularLocation>
</comment>
<dbReference type="InterPro" id="IPR024034">
    <property type="entry name" value="ATPase_F1/V1_b/a_C"/>
</dbReference>
<dbReference type="GO" id="GO:0046933">
    <property type="term" value="F:proton-transporting ATP synthase activity, rotational mechanism"/>
    <property type="evidence" value="ECO:0007669"/>
    <property type="project" value="InterPro"/>
</dbReference>